<evidence type="ECO:0000313" key="3">
    <source>
        <dbReference type="EMBL" id="ETO34101.1"/>
    </source>
</evidence>
<dbReference type="Proteomes" id="UP000023152">
    <property type="component" value="Unassembled WGS sequence"/>
</dbReference>
<evidence type="ECO:0000313" key="4">
    <source>
        <dbReference type="Proteomes" id="UP000023152"/>
    </source>
</evidence>
<protein>
    <recommendedName>
        <fullName evidence="2">Macro domain-containing protein</fullName>
    </recommendedName>
</protein>
<feature type="compositionally biased region" description="Polar residues" evidence="1">
    <location>
        <begin position="1"/>
        <end position="14"/>
    </location>
</feature>
<dbReference type="OrthoDB" id="6077599at2759"/>
<dbReference type="PANTHER" id="PTHR11106:SF27">
    <property type="entry name" value="MACRO DOMAIN-CONTAINING PROTEIN"/>
    <property type="match status" value="1"/>
</dbReference>
<dbReference type="AlphaFoldDB" id="X6P7B6"/>
<reference evidence="3 4" key="1">
    <citation type="journal article" date="2013" name="Curr. Biol.">
        <title>The Genome of the Foraminiferan Reticulomyxa filosa.</title>
        <authorList>
            <person name="Glockner G."/>
            <person name="Hulsmann N."/>
            <person name="Schleicher M."/>
            <person name="Noegel A.A."/>
            <person name="Eichinger L."/>
            <person name="Gallinger C."/>
            <person name="Pawlowski J."/>
            <person name="Sierra R."/>
            <person name="Euteneuer U."/>
            <person name="Pillet L."/>
            <person name="Moustafa A."/>
            <person name="Platzer M."/>
            <person name="Groth M."/>
            <person name="Szafranski K."/>
            <person name="Schliwa M."/>
        </authorList>
    </citation>
    <scope>NUCLEOTIDE SEQUENCE [LARGE SCALE GENOMIC DNA]</scope>
</reference>
<dbReference type="PANTHER" id="PTHR11106">
    <property type="entry name" value="GANGLIOSIDE INDUCED DIFFERENTIATION ASSOCIATED PROTEIN 2-RELATED"/>
    <property type="match status" value="1"/>
</dbReference>
<sequence>MGLTASSNFPWTETQKSEEEKSNEAALNWQKCSSLIIKKASDLRETRFSSDVAQRLDTDEDMGYCEKYRLNTQQRQFSVNKELNCRIYLMHGDITTYPVTYIVNAARPSLLGGGGIDKAIHKKSGEDLKKCCKQMYSQGCRHGDCKVTPSFGDLKSICQYVIHCVGPNRDLHKEEEAEILLKRCYLQCLKTAFENVTNTSANANRVSISLPCISTGAYRFPNRKACHIALHSIRDWLDDIFQRKLQQKDTTSSPSVFDKIDKIVLVCFLPLDFLHYGELLPFYFPVH</sequence>
<evidence type="ECO:0000256" key="1">
    <source>
        <dbReference type="SAM" id="MobiDB-lite"/>
    </source>
</evidence>
<feature type="domain" description="Macro" evidence="2">
    <location>
        <begin position="74"/>
        <end position="284"/>
    </location>
</feature>
<dbReference type="InterPro" id="IPR002589">
    <property type="entry name" value="Macro_dom"/>
</dbReference>
<keyword evidence="4" id="KW-1185">Reference proteome</keyword>
<dbReference type="SUPFAM" id="SSF52949">
    <property type="entry name" value="Macro domain-like"/>
    <property type="match status" value="1"/>
</dbReference>
<dbReference type="EMBL" id="ASPP01002880">
    <property type="protein sequence ID" value="ETO34101.1"/>
    <property type="molecule type" value="Genomic_DNA"/>
</dbReference>
<dbReference type="Pfam" id="PF01661">
    <property type="entry name" value="Macro"/>
    <property type="match status" value="1"/>
</dbReference>
<dbReference type="CDD" id="cd02908">
    <property type="entry name" value="Macro_OAADPr_deacetylase"/>
    <property type="match status" value="1"/>
</dbReference>
<dbReference type="SMART" id="SM00506">
    <property type="entry name" value="A1pp"/>
    <property type="match status" value="1"/>
</dbReference>
<proteinExistence type="predicted"/>
<accession>X6P7B6</accession>
<organism evidence="3 4">
    <name type="scientific">Reticulomyxa filosa</name>
    <dbReference type="NCBI Taxonomy" id="46433"/>
    <lineage>
        <taxon>Eukaryota</taxon>
        <taxon>Sar</taxon>
        <taxon>Rhizaria</taxon>
        <taxon>Retaria</taxon>
        <taxon>Foraminifera</taxon>
        <taxon>Monothalamids</taxon>
        <taxon>Reticulomyxidae</taxon>
        <taxon>Reticulomyxa</taxon>
    </lineage>
</organism>
<dbReference type="OMA" id="REASCTV"/>
<comment type="caution">
    <text evidence="3">The sequence shown here is derived from an EMBL/GenBank/DDBJ whole genome shotgun (WGS) entry which is preliminary data.</text>
</comment>
<gene>
    <name evidence="3" type="ORF">RFI_02994</name>
</gene>
<dbReference type="Gene3D" id="3.40.220.10">
    <property type="entry name" value="Leucine Aminopeptidase, subunit E, domain 1"/>
    <property type="match status" value="1"/>
</dbReference>
<evidence type="ECO:0000259" key="2">
    <source>
        <dbReference type="PROSITE" id="PS51154"/>
    </source>
</evidence>
<dbReference type="InterPro" id="IPR043472">
    <property type="entry name" value="Macro_dom-like"/>
</dbReference>
<name>X6P7B6_RETFI</name>
<feature type="region of interest" description="Disordered" evidence="1">
    <location>
        <begin position="1"/>
        <end position="23"/>
    </location>
</feature>
<dbReference type="PROSITE" id="PS51154">
    <property type="entry name" value="MACRO"/>
    <property type="match status" value="1"/>
</dbReference>